<dbReference type="Pfam" id="PF01053">
    <property type="entry name" value="Cys_Met_Meta_PP"/>
    <property type="match status" value="1"/>
</dbReference>
<dbReference type="Gene3D" id="3.40.640.10">
    <property type="entry name" value="Type I PLP-dependent aspartate aminotransferase-like (Major domain)"/>
    <property type="match status" value="1"/>
</dbReference>
<dbReference type="PANTHER" id="PTHR42699:SF1">
    <property type="entry name" value="CYSTATHIONINE GAMMA-SYNTHASE-RELATED"/>
    <property type="match status" value="1"/>
</dbReference>
<keyword evidence="4" id="KW-0808">Transferase</keyword>
<keyword evidence="2 3" id="KW-0663">Pyridoxal phosphate</keyword>
<dbReference type="PANTHER" id="PTHR42699">
    <property type="match status" value="1"/>
</dbReference>
<dbReference type="EMBL" id="NBII01000003">
    <property type="protein sequence ID" value="PAV21318.1"/>
    <property type="molecule type" value="Genomic_DNA"/>
</dbReference>
<dbReference type="GO" id="GO:0030170">
    <property type="term" value="F:pyridoxal phosphate binding"/>
    <property type="evidence" value="ECO:0007669"/>
    <property type="project" value="InterPro"/>
</dbReference>
<evidence type="ECO:0000256" key="1">
    <source>
        <dbReference type="ARBA" id="ARBA00001933"/>
    </source>
</evidence>
<dbReference type="InterPro" id="IPR015422">
    <property type="entry name" value="PyrdxlP-dep_Trfase_small"/>
</dbReference>
<dbReference type="InterPro" id="IPR015424">
    <property type="entry name" value="PyrdxlP-dep_Trfase"/>
</dbReference>
<dbReference type="STRING" id="2282107.A0A286UP14"/>
<dbReference type="GO" id="GO:0019346">
    <property type="term" value="P:transsulfuration"/>
    <property type="evidence" value="ECO:0007669"/>
    <property type="project" value="InterPro"/>
</dbReference>
<gene>
    <name evidence="4" type="ORF">PNOK_0394500</name>
</gene>
<evidence type="ECO:0000313" key="4">
    <source>
        <dbReference type="EMBL" id="PAV21318.1"/>
    </source>
</evidence>
<dbReference type="Gene3D" id="3.90.1150.10">
    <property type="entry name" value="Aspartate Aminotransferase, domain 1"/>
    <property type="match status" value="1"/>
</dbReference>
<comment type="caution">
    <text evidence="4">The sequence shown here is derived from an EMBL/GenBank/DDBJ whole genome shotgun (WGS) entry which is preliminary data.</text>
</comment>
<dbReference type="GO" id="GO:0003962">
    <property type="term" value="F:cystathionine gamma-synthase activity"/>
    <property type="evidence" value="ECO:0007669"/>
    <property type="project" value="TreeGrafter"/>
</dbReference>
<dbReference type="SUPFAM" id="SSF53383">
    <property type="entry name" value="PLP-dependent transferases"/>
    <property type="match status" value="1"/>
</dbReference>
<dbReference type="InParanoid" id="A0A286UP14"/>
<evidence type="ECO:0000256" key="3">
    <source>
        <dbReference type="RuleBase" id="RU362118"/>
    </source>
</evidence>
<dbReference type="Proteomes" id="UP000217199">
    <property type="component" value="Unassembled WGS sequence"/>
</dbReference>
<evidence type="ECO:0000256" key="2">
    <source>
        <dbReference type="ARBA" id="ARBA00022898"/>
    </source>
</evidence>
<comment type="similarity">
    <text evidence="3">Belongs to the trans-sulfuration enzymes family.</text>
</comment>
<name>A0A286UP14_9AGAM</name>
<dbReference type="OrthoDB" id="10047078at2759"/>
<comment type="cofactor">
    <cofactor evidence="1 3">
        <name>pyridoxal 5'-phosphate</name>
        <dbReference type="ChEBI" id="CHEBI:597326"/>
    </cofactor>
</comment>
<reference evidence="4 5" key="1">
    <citation type="journal article" date="2017" name="Mol. Ecol.">
        <title>Comparative and population genomic landscape of Phellinus noxius: A hypervariable fungus causing root rot in trees.</title>
        <authorList>
            <person name="Chung C.L."/>
            <person name="Lee T.J."/>
            <person name="Akiba M."/>
            <person name="Lee H.H."/>
            <person name="Kuo T.H."/>
            <person name="Liu D."/>
            <person name="Ke H.M."/>
            <person name="Yokoi T."/>
            <person name="Roa M.B."/>
            <person name="Lu M.J."/>
            <person name="Chang Y.Y."/>
            <person name="Ann P.J."/>
            <person name="Tsai J.N."/>
            <person name="Chen C.Y."/>
            <person name="Tzean S.S."/>
            <person name="Ota Y."/>
            <person name="Hattori T."/>
            <person name="Sahashi N."/>
            <person name="Liou R.F."/>
            <person name="Kikuchi T."/>
            <person name="Tsai I.J."/>
        </authorList>
    </citation>
    <scope>NUCLEOTIDE SEQUENCE [LARGE SCALE GENOMIC DNA]</scope>
    <source>
        <strain evidence="4 5">FFPRI411160</strain>
    </source>
</reference>
<protein>
    <submittedName>
        <fullName evidence="4">PLP-dependent transferase</fullName>
    </submittedName>
</protein>
<dbReference type="InterPro" id="IPR000277">
    <property type="entry name" value="Cys/Met-Metab_PyrdxlP-dep_enz"/>
</dbReference>
<dbReference type="InterPro" id="IPR051750">
    <property type="entry name" value="Trans-sulfuration_enzymes"/>
</dbReference>
<accession>A0A286UP14</accession>
<organism evidence="4 5">
    <name type="scientific">Pyrrhoderma noxium</name>
    <dbReference type="NCBI Taxonomy" id="2282107"/>
    <lineage>
        <taxon>Eukaryota</taxon>
        <taxon>Fungi</taxon>
        <taxon>Dikarya</taxon>
        <taxon>Basidiomycota</taxon>
        <taxon>Agaricomycotina</taxon>
        <taxon>Agaricomycetes</taxon>
        <taxon>Hymenochaetales</taxon>
        <taxon>Hymenochaetaceae</taxon>
        <taxon>Pyrrhoderma</taxon>
    </lineage>
</organism>
<dbReference type="AlphaFoldDB" id="A0A286UP14"/>
<proteinExistence type="inferred from homology"/>
<dbReference type="InterPro" id="IPR015421">
    <property type="entry name" value="PyrdxlP-dep_Trfase_major"/>
</dbReference>
<keyword evidence="5" id="KW-1185">Reference proteome</keyword>
<evidence type="ECO:0000313" key="5">
    <source>
        <dbReference type="Proteomes" id="UP000217199"/>
    </source>
</evidence>
<sequence length="567" mass="63909">MMVKENLATPPGSAILGESIPATPHALSVSLPTWQDNVYWAEGDARVVDKMATGYPRFFVHRSIQKLARLVLELLDNRWDMAMLFPTVRTSNECLRHIKKHAPEDQDTSGIAVVHFELKPSEDVHEDIYGLHAVLFPPELWKIAKSFWQNAGMGISSRYAESILEEIQKGDPLRVIEEPQTSFLNEYPKALEQKRNIKRRIANLINGGNGSEPTIQEPTGGTSLVTEKDIYLYPTGMSGIWHAHQLSLEFKPDQKCICFGFSYTDTIKVLERWGPGSVTFFNDPDSNLEALDSFLSTESVAALFCEVPSNPLLQTPNLPRLRALADKYNFLIVVDETVGNFVNVDVLQFADIAATSMSKLFSGSANVMGGSLVLNPNSKNYNYMQAYQKQHFVDDYYHEDAIVMDNNSVDFASRVRTINSNTVTLCEYLRNRSLSFAGPNSKNPNPEHERFVIKDVFFPKWVSRENYDHCRRKNAENNFGPLFSLTFVSKTASHAFYDALKCAKGPSLGTNFTLACPYTILAHYNERPWAASYGVEEGIVRLSVGMEDPETLLGWIKYALEEAERTR</sequence>